<evidence type="ECO:0000256" key="4">
    <source>
        <dbReference type="ARBA" id="ARBA00022989"/>
    </source>
</evidence>
<evidence type="ECO:0000256" key="6">
    <source>
        <dbReference type="SAM" id="Phobius"/>
    </source>
</evidence>
<keyword evidence="8" id="KW-1185">Reference proteome</keyword>
<dbReference type="PANTHER" id="PTHR31632:SF2">
    <property type="entry name" value="PLASMA MEMBRANE IRON PERMEASE"/>
    <property type="match status" value="1"/>
</dbReference>
<feature type="transmembrane region" description="Helical" evidence="6">
    <location>
        <begin position="248"/>
        <end position="266"/>
    </location>
</feature>
<keyword evidence="3 6" id="KW-0812">Transmembrane</keyword>
<proteinExistence type="inferred from homology"/>
<comment type="similarity">
    <text evidence="2">Belongs to the oxidase-dependent Fe transporter (OFeT) (TC 9.A.10.1) family.</text>
</comment>
<evidence type="ECO:0000313" key="8">
    <source>
        <dbReference type="Proteomes" id="UP001279642"/>
    </source>
</evidence>
<evidence type="ECO:0000256" key="5">
    <source>
        <dbReference type="ARBA" id="ARBA00023136"/>
    </source>
</evidence>
<keyword evidence="5 6" id="KW-0472">Membrane</keyword>
<feature type="transmembrane region" description="Helical" evidence="6">
    <location>
        <begin position="38"/>
        <end position="58"/>
    </location>
</feature>
<dbReference type="NCBIfam" id="NF041756">
    <property type="entry name" value="EfeU"/>
    <property type="match status" value="1"/>
</dbReference>
<evidence type="ECO:0000313" key="7">
    <source>
        <dbReference type="EMBL" id="MDY0882901.1"/>
    </source>
</evidence>
<gene>
    <name evidence="7" type="primary">efeU</name>
    <name evidence="7" type="ORF">SMD27_08600</name>
</gene>
<dbReference type="EMBL" id="JAXCLW010000002">
    <property type="protein sequence ID" value="MDY0882901.1"/>
    <property type="molecule type" value="Genomic_DNA"/>
</dbReference>
<feature type="transmembrane region" description="Helical" evidence="6">
    <location>
        <begin position="180"/>
        <end position="200"/>
    </location>
</feature>
<comment type="subcellular location">
    <subcellularLocation>
        <location evidence="1">Membrane</location>
        <topology evidence="1">Multi-pass membrane protein</topology>
    </subcellularLocation>
</comment>
<sequence>MLVPFLIMLREGIEAALIVGIVASYLKQTGRQKWMGAVWIGVITACVLCLLIGLLLDLGSAEFPQRQQEIFEAGVGLIAVCILTSMVFWMKKAARAIKAQLHDSIDAALKPGDRQGLALAGMAFFAVAREGLESVFFLLATFQQNVGTAAPIGAIIGLLAAIGLGFGIYYGGVRINLKRFFHWTGVFILFVAAGLLAGSVRSLHEAGLWNGLQSIAFDLSGVLPSDSVLGSVLGSILGYQDMPTMGEVLAYCLFLFPALALFLGGLHRHAVAKTSA</sequence>
<feature type="transmembrane region" description="Helical" evidence="6">
    <location>
        <begin position="70"/>
        <end position="90"/>
    </location>
</feature>
<reference evidence="7 8" key="1">
    <citation type="journal article" date="2016" name="Antonie Van Leeuwenhoek">
        <title>Dongia soli sp. nov., isolated from soil from Dokdo, Korea.</title>
        <authorList>
            <person name="Kim D.U."/>
            <person name="Lee H."/>
            <person name="Kim H."/>
            <person name="Kim S.G."/>
            <person name="Ka J.O."/>
        </authorList>
    </citation>
    <scope>NUCLEOTIDE SEQUENCE [LARGE SCALE GENOMIC DNA]</scope>
    <source>
        <strain evidence="7 8">D78</strain>
    </source>
</reference>
<protein>
    <submittedName>
        <fullName evidence="7">Iron uptake transporter permease EfeU</fullName>
    </submittedName>
</protein>
<dbReference type="Pfam" id="PF03239">
    <property type="entry name" value="FTR1"/>
    <property type="match status" value="1"/>
</dbReference>
<comment type="caution">
    <text evidence="7">The sequence shown here is derived from an EMBL/GenBank/DDBJ whole genome shotgun (WGS) entry which is preliminary data.</text>
</comment>
<evidence type="ECO:0000256" key="1">
    <source>
        <dbReference type="ARBA" id="ARBA00004141"/>
    </source>
</evidence>
<dbReference type="PANTHER" id="PTHR31632">
    <property type="entry name" value="IRON TRANSPORTER FTH1"/>
    <property type="match status" value="1"/>
</dbReference>
<dbReference type="Proteomes" id="UP001279642">
    <property type="component" value="Unassembled WGS sequence"/>
</dbReference>
<evidence type="ECO:0000256" key="2">
    <source>
        <dbReference type="ARBA" id="ARBA00008333"/>
    </source>
</evidence>
<accession>A0ABU5E985</accession>
<dbReference type="RefSeq" id="WP_320507959.1">
    <property type="nucleotide sequence ID" value="NZ_JAXCLW010000002.1"/>
</dbReference>
<name>A0ABU5E985_9PROT</name>
<evidence type="ECO:0000256" key="3">
    <source>
        <dbReference type="ARBA" id="ARBA00022692"/>
    </source>
</evidence>
<dbReference type="InterPro" id="IPR004923">
    <property type="entry name" value="FTR1/Fip1/EfeU"/>
</dbReference>
<organism evidence="7 8">
    <name type="scientific">Dongia soli</name>
    <dbReference type="NCBI Taxonomy" id="600628"/>
    <lineage>
        <taxon>Bacteria</taxon>
        <taxon>Pseudomonadati</taxon>
        <taxon>Pseudomonadota</taxon>
        <taxon>Alphaproteobacteria</taxon>
        <taxon>Rhodospirillales</taxon>
        <taxon>Dongiaceae</taxon>
        <taxon>Dongia</taxon>
    </lineage>
</organism>
<feature type="transmembrane region" description="Helical" evidence="6">
    <location>
        <begin position="117"/>
        <end position="140"/>
    </location>
</feature>
<feature type="transmembrane region" description="Helical" evidence="6">
    <location>
        <begin position="152"/>
        <end position="173"/>
    </location>
</feature>
<feature type="transmembrane region" description="Helical" evidence="6">
    <location>
        <begin position="6"/>
        <end position="26"/>
    </location>
</feature>
<keyword evidence="4 6" id="KW-1133">Transmembrane helix</keyword>